<evidence type="ECO:0000313" key="4">
    <source>
        <dbReference type="Proteomes" id="UP001328107"/>
    </source>
</evidence>
<gene>
    <name evidence="3" type="ORF">PMAYCL1PPCAC_32723</name>
</gene>
<dbReference type="Proteomes" id="UP001328107">
    <property type="component" value="Unassembled WGS sequence"/>
</dbReference>
<dbReference type="GO" id="GO:0005737">
    <property type="term" value="C:cytoplasm"/>
    <property type="evidence" value="ECO:0007669"/>
    <property type="project" value="TreeGrafter"/>
</dbReference>
<dbReference type="Pfam" id="PF00106">
    <property type="entry name" value="adh_short"/>
    <property type="match status" value="1"/>
</dbReference>
<dbReference type="AlphaFoldDB" id="A0AAN5DG04"/>
<comment type="similarity">
    <text evidence="2">Belongs to the short-chain dehydrogenases/reductases (SDR) family.</text>
</comment>
<protein>
    <recommendedName>
        <fullName evidence="5">Dehydrogenase</fullName>
    </recommendedName>
</protein>
<comment type="caution">
    <text evidence="3">The sequence shown here is derived from an EMBL/GenBank/DDBJ whole genome shotgun (WGS) entry which is preliminary data.</text>
</comment>
<accession>A0AAN5DG04</accession>
<evidence type="ECO:0000313" key="3">
    <source>
        <dbReference type="EMBL" id="GMR62528.1"/>
    </source>
</evidence>
<dbReference type="InterPro" id="IPR036291">
    <property type="entry name" value="NAD(P)-bd_dom_sf"/>
</dbReference>
<feature type="non-terminal residue" evidence="3">
    <location>
        <position position="1"/>
    </location>
</feature>
<dbReference type="PRINTS" id="PR00081">
    <property type="entry name" value="GDHRDH"/>
</dbReference>
<dbReference type="EMBL" id="BTRK01000006">
    <property type="protein sequence ID" value="GMR62528.1"/>
    <property type="molecule type" value="Genomic_DNA"/>
</dbReference>
<organism evidence="3 4">
    <name type="scientific">Pristionchus mayeri</name>
    <dbReference type="NCBI Taxonomy" id="1317129"/>
    <lineage>
        <taxon>Eukaryota</taxon>
        <taxon>Metazoa</taxon>
        <taxon>Ecdysozoa</taxon>
        <taxon>Nematoda</taxon>
        <taxon>Chromadorea</taxon>
        <taxon>Rhabditida</taxon>
        <taxon>Rhabditina</taxon>
        <taxon>Diplogasteromorpha</taxon>
        <taxon>Diplogasteroidea</taxon>
        <taxon>Neodiplogasteridae</taxon>
        <taxon>Pristionchus</taxon>
    </lineage>
</organism>
<dbReference type="Gene3D" id="3.40.50.720">
    <property type="entry name" value="NAD(P)-binding Rossmann-like Domain"/>
    <property type="match status" value="1"/>
</dbReference>
<dbReference type="PROSITE" id="PS00061">
    <property type="entry name" value="ADH_SHORT"/>
    <property type="match status" value="1"/>
</dbReference>
<dbReference type="CDD" id="cd05325">
    <property type="entry name" value="carb_red_sniffer_like_SDR_c"/>
    <property type="match status" value="1"/>
</dbReference>
<evidence type="ECO:0000256" key="1">
    <source>
        <dbReference type="ARBA" id="ARBA00023002"/>
    </source>
</evidence>
<keyword evidence="1" id="KW-0560">Oxidoreductase</keyword>
<reference evidence="4" key="1">
    <citation type="submission" date="2022-10" db="EMBL/GenBank/DDBJ databases">
        <title>Genome assembly of Pristionchus species.</title>
        <authorList>
            <person name="Yoshida K."/>
            <person name="Sommer R.J."/>
        </authorList>
    </citation>
    <scope>NUCLEOTIDE SEQUENCE [LARGE SCALE GENOMIC DNA]</scope>
    <source>
        <strain evidence="4">RS5460</strain>
    </source>
</reference>
<dbReference type="PANTHER" id="PTHR43544:SF35">
    <property type="entry name" value="C-FACTOR-RELATED"/>
    <property type="match status" value="1"/>
</dbReference>
<dbReference type="InterPro" id="IPR051468">
    <property type="entry name" value="Fungal_SecMetab_SDRs"/>
</dbReference>
<dbReference type="InterPro" id="IPR020904">
    <property type="entry name" value="Sc_DH/Rdtase_CS"/>
</dbReference>
<evidence type="ECO:0008006" key="5">
    <source>
        <dbReference type="Google" id="ProtNLM"/>
    </source>
</evidence>
<dbReference type="InterPro" id="IPR002347">
    <property type="entry name" value="SDR_fam"/>
</dbReference>
<proteinExistence type="inferred from homology"/>
<dbReference type="SUPFAM" id="SSF51735">
    <property type="entry name" value="NAD(P)-binding Rossmann-fold domains"/>
    <property type="match status" value="1"/>
</dbReference>
<keyword evidence="4" id="KW-1185">Reference proteome</keyword>
<dbReference type="PANTHER" id="PTHR43544">
    <property type="entry name" value="SHORT-CHAIN DEHYDROGENASE/REDUCTASE"/>
    <property type="match status" value="1"/>
</dbReference>
<evidence type="ECO:0000256" key="2">
    <source>
        <dbReference type="RuleBase" id="RU000363"/>
    </source>
</evidence>
<dbReference type="GO" id="GO:0016491">
    <property type="term" value="F:oxidoreductase activity"/>
    <property type="evidence" value="ECO:0007669"/>
    <property type="project" value="UniProtKB-KW"/>
</dbReference>
<sequence>RAHKLLDRFIARFLHSPTVPIDSFQCRAMSKTVLITGANRGIGLGLVKEVLKHNSVGKLFATTRNVAKSDGLKGIADPRLTVVEMDADCDESVKKAAEQVAKTVGDAGVDVLVNNAGVLLGVDYSKPVKREDVAHNFNVNCIGTMVVTQAFRDLLKAAAKKNGHSQVVNISSILGSIALTEGSSPKLYTAYSMSKAAMNMFTRNVAIDWKADGIRCTSIHPGWVQTDMGGANATLTVEDSASNITDTMFKLDESNNGLFYNWKFEPIPW</sequence>
<name>A0AAN5DG04_9BILA</name>
<dbReference type="PRINTS" id="PR00080">
    <property type="entry name" value="SDRFAMILY"/>
</dbReference>